<dbReference type="AlphaFoldDB" id="A0A2M8PIE1"/>
<keyword evidence="8" id="KW-0961">Cell wall biogenesis/degradation</keyword>
<feature type="transmembrane region" description="Helical" evidence="9">
    <location>
        <begin position="348"/>
        <end position="366"/>
    </location>
</feature>
<reference evidence="10 11" key="1">
    <citation type="submission" date="2017-11" db="EMBL/GenBank/DDBJ databases">
        <title>Evolution of Phototrophy in the Chloroflexi Phylum Driven by Horizontal Gene Transfer.</title>
        <authorList>
            <person name="Ward L.M."/>
            <person name="Hemp J."/>
            <person name="Shih P.M."/>
            <person name="Mcglynn S.E."/>
            <person name="Fischer W."/>
        </authorList>
    </citation>
    <scope>NUCLEOTIDE SEQUENCE [LARGE SCALE GENOMIC DNA]</scope>
    <source>
        <strain evidence="10">JP3_13</strain>
    </source>
</reference>
<accession>A0A2M8PIE1</accession>
<evidence type="ECO:0000256" key="3">
    <source>
        <dbReference type="ARBA" id="ARBA00022679"/>
    </source>
</evidence>
<feature type="transmembrane region" description="Helical" evidence="9">
    <location>
        <begin position="313"/>
        <end position="336"/>
    </location>
</feature>
<evidence type="ECO:0000256" key="1">
    <source>
        <dbReference type="ARBA" id="ARBA00004653"/>
    </source>
</evidence>
<name>A0A2M8PIE1_9CHLR</name>
<evidence type="ECO:0000313" key="11">
    <source>
        <dbReference type="Proteomes" id="UP000229681"/>
    </source>
</evidence>
<dbReference type="EMBL" id="PGTM01000006">
    <property type="protein sequence ID" value="PJF37315.1"/>
    <property type="molecule type" value="Genomic_DNA"/>
</dbReference>
<dbReference type="PANTHER" id="PTHR32044">
    <property type="entry name" value="GLUCOMANNAN 4-BETA-MANNOSYLTRANSFERASE 9"/>
    <property type="match status" value="1"/>
</dbReference>
<dbReference type="Gene3D" id="3.90.550.10">
    <property type="entry name" value="Spore Coat Polysaccharide Biosynthesis Protein SpsA, Chain A"/>
    <property type="match status" value="1"/>
</dbReference>
<feature type="transmembrane region" description="Helical" evidence="9">
    <location>
        <begin position="378"/>
        <end position="400"/>
    </location>
</feature>
<evidence type="ECO:0000256" key="9">
    <source>
        <dbReference type="SAM" id="Phobius"/>
    </source>
</evidence>
<dbReference type="PANTHER" id="PTHR32044:SF80">
    <property type="entry name" value="XYLOGLUCAN GLYCOSYLTRANSFERASE 2-RELATED"/>
    <property type="match status" value="1"/>
</dbReference>
<keyword evidence="2" id="KW-0328">Glycosyltransferase</keyword>
<keyword evidence="4 9" id="KW-0812">Transmembrane</keyword>
<keyword evidence="3" id="KW-0808">Transferase</keyword>
<evidence type="ECO:0000256" key="8">
    <source>
        <dbReference type="ARBA" id="ARBA00023316"/>
    </source>
</evidence>
<comment type="subcellular location">
    <subcellularLocation>
        <location evidence="1">Golgi apparatus membrane</location>
        <topology evidence="1">Multi-pass membrane protein</topology>
    </subcellularLocation>
</comment>
<keyword evidence="7 9" id="KW-0472">Membrane</keyword>
<organism evidence="10 11">
    <name type="scientific">Candidatus Thermofonsia Clade 1 bacterium</name>
    <dbReference type="NCBI Taxonomy" id="2364210"/>
    <lineage>
        <taxon>Bacteria</taxon>
        <taxon>Bacillati</taxon>
        <taxon>Chloroflexota</taxon>
        <taxon>Candidatus Thermofontia</taxon>
        <taxon>Candidatus Thermofonsia Clade 1</taxon>
    </lineage>
</organism>
<dbReference type="FunFam" id="3.90.550.10:FF:000057">
    <property type="entry name" value="Glycosyltransferase-like protein, family 2"/>
    <property type="match status" value="1"/>
</dbReference>
<dbReference type="SUPFAM" id="SSF53448">
    <property type="entry name" value="Nucleotide-diphospho-sugar transferases"/>
    <property type="match status" value="1"/>
</dbReference>
<comment type="caution">
    <text evidence="10">The sequence shown here is derived from an EMBL/GenBank/DDBJ whole genome shotgun (WGS) entry which is preliminary data.</text>
</comment>
<evidence type="ECO:0000256" key="7">
    <source>
        <dbReference type="ARBA" id="ARBA00023136"/>
    </source>
</evidence>
<keyword evidence="5 9" id="KW-1133">Transmembrane helix</keyword>
<keyword evidence="6" id="KW-0333">Golgi apparatus</keyword>
<evidence type="ECO:0000256" key="5">
    <source>
        <dbReference type="ARBA" id="ARBA00022989"/>
    </source>
</evidence>
<feature type="transmembrane region" description="Helical" evidence="9">
    <location>
        <begin position="459"/>
        <end position="479"/>
    </location>
</feature>
<dbReference type="GO" id="GO:0016757">
    <property type="term" value="F:glycosyltransferase activity"/>
    <property type="evidence" value="ECO:0007669"/>
    <property type="project" value="UniProtKB-KW"/>
</dbReference>
<dbReference type="InterPro" id="IPR029044">
    <property type="entry name" value="Nucleotide-diphossugar_trans"/>
</dbReference>
<dbReference type="GO" id="GO:0071555">
    <property type="term" value="P:cell wall organization"/>
    <property type="evidence" value="ECO:0007669"/>
    <property type="project" value="UniProtKB-KW"/>
</dbReference>
<gene>
    <name evidence="10" type="ORF">CUN49_01025</name>
</gene>
<dbReference type="Pfam" id="PF13641">
    <property type="entry name" value="Glyco_tranf_2_3"/>
    <property type="match status" value="1"/>
</dbReference>
<proteinExistence type="predicted"/>
<evidence type="ECO:0000313" key="10">
    <source>
        <dbReference type="EMBL" id="PJF37315.1"/>
    </source>
</evidence>
<evidence type="ECO:0008006" key="12">
    <source>
        <dbReference type="Google" id="ProtNLM"/>
    </source>
</evidence>
<evidence type="ECO:0000256" key="6">
    <source>
        <dbReference type="ARBA" id="ARBA00023034"/>
    </source>
</evidence>
<evidence type="ECO:0000256" key="4">
    <source>
        <dbReference type="ARBA" id="ARBA00022692"/>
    </source>
</evidence>
<sequence length="492" mass="55251">METLHTLLSALLLIGFLPAALLLSAYGLNLCYLLIAALLNRRAPEDAPLDEFPHVTVQLPLYNERYVSRRLIDAVAQLDYPPDRLSIQILDDSTDETSQIVAEAVAHWRQCGKDVHHLRRASREGYKAGALAYGLQFVKSEYIAIFDADFVPPPDFLKKSLPALIADRRAAFIQTRWEHLNADQWWLTRLQAIAVDSHFSIEQQGRAESGLPFNFNGTAGVWRRAAIEAVGGWQARTLTEDLDLSYRAWLNGWHALYRSQISVPAELPQTMSAYKRQQARWAQGSLACARLLLPQLWRSRLPLGSKLQGTIHLLSYLVSPTMVLIVIAYTLITLLLPRQVWQNLPLIAYAKTVSPFTFMPLLYLIASQVLLRRSWRTLPYVLALQVVSSGLAMTIAQAALKGLLGKHGEFLRTPKWGNVAPTESAYRVQADSSAALEIAWGAFCLLTAARAASNGHLFFVFYGLMLCTGSWLVAFWTLLPHWQEALRRQHAT</sequence>
<dbReference type="Proteomes" id="UP000229681">
    <property type="component" value="Unassembled WGS sequence"/>
</dbReference>
<evidence type="ECO:0000256" key="2">
    <source>
        <dbReference type="ARBA" id="ARBA00022676"/>
    </source>
</evidence>
<protein>
    <recommendedName>
        <fullName evidence="12">Glycosyltransferase</fullName>
    </recommendedName>
</protein>